<keyword evidence="3" id="KW-1185">Reference proteome</keyword>
<protein>
    <submittedName>
        <fullName evidence="2">Uncharacterized protein</fullName>
    </submittedName>
</protein>
<accession>A0A840ZMY4</accession>
<dbReference type="RefSeq" id="WP_183571341.1">
    <property type="nucleotide sequence ID" value="NZ_JACHOP010000016.1"/>
</dbReference>
<feature type="compositionally biased region" description="Basic and acidic residues" evidence="1">
    <location>
        <begin position="185"/>
        <end position="197"/>
    </location>
</feature>
<sequence>MTTEAPSKPKDDWRAARNSFSGRLLTGEQFEDAMAITAVIQREIWKTGTFKDKLADYAHAFARSERFDAMKAETIVRDLFKERFGETMNQLRESLLAREQTITEADRRQAYTNACGIRNAIENGTKVAFARAYAFQADDLAATLGITQVTAKTLMREEFKAAESMELTDWGKDLEARFYRPQIEAETREREAVRARGEAQTASRTRTGPSGP</sequence>
<dbReference type="AlphaFoldDB" id="A0A840ZMY4"/>
<proteinExistence type="predicted"/>
<dbReference type="EMBL" id="JACHOP010000016">
    <property type="protein sequence ID" value="MBB5758690.1"/>
    <property type="molecule type" value="Genomic_DNA"/>
</dbReference>
<organism evidence="2 3">
    <name type="scientific">Methylorubrum rhodinum</name>
    <dbReference type="NCBI Taxonomy" id="29428"/>
    <lineage>
        <taxon>Bacteria</taxon>
        <taxon>Pseudomonadati</taxon>
        <taxon>Pseudomonadota</taxon>
        <taxon>Alphaproteobacteria</taxon>
        <taxon>Hyphomicrobiales</taxon>
        <taxon>Methylobacteriaceae</taxon>
        <taxon>Methylorubrum</taxon>
    </lineage>
</organism>
<feature type="compositionally biased region" description="Polar residues" evidence="1">
    <location>
        <begin position="200"/>
        <end position="212"/>
    </location>
</feature>
<evidence type="ECO:0000313" key="3">
    <source>
        <dbReference type="Proteomes" id="UP000583454"/>
    </source>
</evidence>
<reference evidence="2 3" key="1">
    <citation type="submission" date="2020-08" db="EMBL/GenBank/DDBJ databases">
        <title>Genomic Encyclopedia of Type Strains, Phase IV (KMG-IV): sequencing the most valuable type-strain genomes for metagenomic binning, comparative biology and taxonomic classification.</title>
        <authorList>
            <person name="Goeker M."/>
        </authorList>
    </citation>
    <scope>NUCLEOTIDE SEQUENCE [LARGE SCALE GENOMIC DNA]</scope>
    <source>
        <strain evidence="2 3">DSM 2163</strain>
    </source>
</reference>
<evidence type="ECO:0000313" key="2">
    <source>
        <dbReference type="EMBL" id="MBB5758690.1"/>
    </source>
</evidence>
<dbReference type="Proteomes" id="UP000583454">
    <property type="component" value="Unassembled WGS sequence"/>
</dbReference>
<evidence type="ECO:0000256" key="1">
    <source>
        <dbReference type="SAM" id="MobiDB-lite"/>
    </source>
</evidence>
<gene>
    <name evidence="2" type="ORF">HNR00_003413</name>
</gene>
<comment type="caution">
    <text evidence="2">The sequence shown here is derived from an EMBL/GenBank/DDBJ whole genome shotgun (WGS) entry which is preliminary data.</text>
</comment>
<name>A0A840ZMY4_9HYPH</name>
<feature type="region of interest" description="Disordered" evidence="1">
    <location>
        <begin position="185"/>
        <end position="212"/>
    </location>
</feature>